<dbReference type="PROSITE" id="PS51733">
    <property type="entry name" value="BPL_LPL_CATALYTIC"/>
    <property type="match status" value="1"/>
</dbReference>
<dbReference type="Pfam" id="PF08279">
    <property type="entry name" value="HTH_11"/>
    <property type="match status" value="1"/>
</dbReference>
<dbReference type="GO" id="GO:0006355">
    <property type="term" value="P:regulation of DNA-templated transcription"/>
    <property type="evidence" value="ECO:0007669"/>
    <property type="project" value="UniProtKB-UniRule"/>
</dbReference>
<evidence type="ECO:0000256" key="4">
    <source>
        <dbReference type="ARBA" id="ARBA00023267"/>
    </source>
</evidence>
<dbReference type="PANTHER" id="PTHR12835">
    <property type="entry name" value="BIOTIN PROTEIN LIGASE"/>
    <property type="match status" value="1"/>
</dbReference>
<gene>
    <name evidence="5" type="primary">birA</name>
    <name evidence="7" type="ORF">EH55_07490</name>
</gene>
<keyword evidence="8" id="KW-1185">Reference proteome</keyword>
<keyword evidence="5" id="KW-0678">Repressor</keyword>
<reference evidence="7 8" key="1">
    <citation type="submission" date="2014-04" db="EMBL/GenBank/DDBJ databases">
        <title>Draft Genome Sequence of Synergistes jonesii.</title>
        <authorList>
            <person name="Coil D.A."/>
            <person name="Eisen J.A."/>
            <person name="Holland-Moritz H.E."/>
        </authorList>
    </citation>
    <scope>NUCLEOTIDE SEQUENCE [LARGE SCALE GENOMIC DNA]</scope>
    <source>
        <strain evidence="7 8">78-1</strain>
    </source>
</reference>
<dbReference type="InterPro" id="IPR013196">
    <property type="entry name" value="HTH_11"/>
</dbReference>
<dbReference type="InterPro" id="IPR004408">
    <property type="entry name" value="Biotin_CoA_COase_ligase"/>
</dbReference>
<dbReference type="EC" id="6.3.4.15" evidence="5"/>
<comment type="similarity">
    <text evidence="5">Belongs to the biotin--protein ligase family.</text>
</comment>
<sequence>MAKASEETTSRARILEALIAERGGIVPGARLAQRLSVSRQALAKNISALKAEGLPIESLPRRGYRLPGVDDVTALAPTLIEYFLKDNPIFNKCICFDEIDSTQRAIKKLAREGREAGIVVLAEAQTDGRGRMGRSWQSVGGRNLTFSVLLRPALLPGEVQLLNLAAGLALKNALREECGVAAELKWPNDVLCRGRKLCGILSESAGEAERIYYAVTGIGVNVNMEPGEIPQELRGSATSLLIESGKSWPRWRILTAFLGRFAALLELLSSGGGAEALLELYRAGCDTLGREIKVICDDGSVTGTASGVTAQGAIIVKTREGEKTFAAADVVHLRAAGEAK</sequence>
<feature type="binding site" evidence="5">
    <location>
        <position position="196"/>
    </location>
    <ligand>
        <name>biotin</name>
        <dbReference type="ChEBI" id="CHEBI:57586"/>
    </ligand>
</feature>
<feature type="binding site" evidence="5">
    <location>
        <position position="125"/>
    </location>
    <ligand>
        <name>biotin</name>
        <dbReference type="ChEBI" id="CHEBI:57586"/>
    </ligand>
</feature>
<protein>
    <recommendedName>
        <fullName evidence="5">Bifunctional ligase/repressor BirA</fullName>
    </recommendedName>
    <alternativeName>
        <fullName evidence="5">Biotin--[acetyl-CoA-carboxylase] ligase</fullName>
        <ecNumber evidence="5">6.3.4.15</ecNumber>
    </alternativeName>
    <alternativeName>
        <fullName evidence="5">Biotin--protein ligase</fullName>
    </alternativeName>
    <alternativeName>
        <fullName evidence="5">Biotin-[acetyl-CoA carboxylase] synthetase</fullName>
    </alternativeName>
</protein>
<dbReference type="Proteomes" id="UP000027665">
    <property type="component" value="Unassembled WGS sequence"/>
</dbReference>
<dbReference type="PATRIC" id="fig|2754.20.peg.1004"/>
<keyword evidence="5" id="KW-0804">Transcription</keyword>
<name>A0A073IQN8_9BACT</name>
<comment type="caution">
    <text evidence="5">Lacks conserved residue(s) required for the propagation of feature annotation.</text>
</comment>
<feature type="binding site" evidence="5">
    <location>
        <begin position="129"/>
        <end position="131"/>
    </location>
    <ligand>
        <name>biotin</name>
        <dbReference type="ChEBI" id="CHEBI:57586"/>
    </ligand>
</feature>
<feature type="DNA-binding region" description="H-T-H motif" evidence="5">
    <location>
        <begin position="28"/>
        <end position="47"/>
    </location>
</feature>
<dbReference type="GO" id="GO:0005737">
    <property type="term" value="C:cytoplasm"/>
    <property type="evidence" value="ECO:0007669"/>
    <property type="project" value="TreeGrafter"/>
</dbReference>
<evidence type="ECO:0000259" key="6">
    <source>
        <dbReference type="PROSITE" id="PS51733"/>
    </source>
</evidence>
<keyword evidence="3 5" id="KW-0067">ATP-binding</keyword>
<dbReference type="Pfam" id="PF03099">
    <property type="entry name" value="BPL_LplA_LipB"/>
    <property type="match status" value="1"/>
</dbReference>
<dbReference type="GO" id="GO:0005524">
    <property type="term" value="F:ATP binding"/>
    <property type="evidence" value="ECO:0007669"/>
    <property type="project" value="UniProtKB-UniRule"/>
</dbReference>
<dbReference type="AlphaFoldDB" id="A0A073IQN8"/>
<keyword evidence="4 5" id="KW-0092">Biotin</keyword>
<dbReference type="OrthoDB" id="9807064at2"/>
<dbReference type="SUPFAM" id="SSF46785">
    <property type="entry name" value="Winged helix' DNA-binding domain"/>
    <property type="match status" value="1"/>
</dbReference>
<keyword evidence="5" id="KW-0238">DNA-binding</keyword>
<dbReference type="eggNOG" id="COG0340">
    <property type="taxonomic scope" value="Bacteria"/>
</dbReference>
<dbReference type="InterPro" id="IPR003142">
    <property type="entry name" value="BPL_C"/>
</dbReference>
<dbReference type="PANTHER" id="PTHR12835:SF5">
    <property type="entry name" value="BIOTIN--PROTEIN LIGASE"/>
    <property type="match status" value="1"/>
</dbReference>
<dbReference type="InterPro" id="IPR030855">
    <property type="entry name" value="Bifunct_BirA"/>
</dbReference>
<keyword evidence="1 5" id="KW-0436">Ligase</keyword>
<dbReference type="InterPro" id="IPR045864">
    <property type="entry name" value="aa-tRNA-synth_II/BPL/LPL"/>
</dbReference>
<dbReference type="Gene3D" id="3.30.930.10">
    <property type="entry name" value="Bira Bifunctional Protein, Domain 2"/>
    <property type="match status" value="1"/>
</dbReference>
<comment type="catalytic activity">
    <reaction evidence="5">
        <text>biotin + L-lysyl-[protein] + ATP = N(6)-biotinyl-L-lysyl-[protein] + AMP + diphosphate + H(+)</text>
        <dbReference type="Rhea" id="RHEA:11756"/>
        <dbReference type="Rhea" id="RHEA-COMP:9752"/>
        <dbReference type="Rhea" id="RHEA-COMP:10505"/>
        <dbReference type="ChEBI" id="CHEBI:15378"/>
        <dbReference type="ChEBI" id="CHEBI:29969"/>
        <dbReference type="ChEBI" id="CHEBI:30616"/>
        <dbReference type="ChEBI" id="CHEBI:33019"/>
        <dbReference type="ChEBI" id="CHEBI:57586"/>
        <dbReference type="ChEBI" id="CHEBI:83144"/>
        <dbReference type="ChEBI" id="CHEBI:456215"/>
        <dbReference type="EC" id="6.3.4.15"/>
    </reaction>
</comment>
<evidence type="ECO:0000256" key="1">
    <source>
        <dbReference type="ARBA" id="ARBA00022598"/>
    </source>
</evidence>
<keyword evidence="2 5" id="KW-0547">Nucleotide-binding</keyword>
<dbReference type="Gene3D" id="1.10.10.10">
    <property type="entry name" value="Winged helix-like DNA-binding domain superfamily/Winged helix DNA-binding domain"/>
    <property type="match status" value="1"/>
</dbReference>
<evidence type="ECO:0000313" key="8">
    <source>
        <dbReference type="Proteomes" id="UP000027665"/>
    </source>
</evidence>
<comment type="caution">
    <text evidence="7">The sequence shown here is derived from an EMBL/GenBank/DDBJ whole genome shotgun (WGS) entry which is preliminary data.</text>
</comment>
<feature type="domain" description="BPL/LPL catalytic" evidence="6">
    <location>
        <begin position="88"/>
        <end position="269"/>
    </location>
</feature>
<dbReference type="InterPro" id="IPR008988">
    <property type="entry name" value="Transcriptional_repressor_C"/>
</dbReference>
<dbReference type="HAMAP" id="MF_00978">
    <property type="entry name" value="Bifunct_BirA"/>
    <property type="match status" value="1"/>
</dbReference>
<evidence type="ECO:0000313" key="7">
    <source>
        <dbReference type="EMBL" id="KEJ91806.1"/>
    </source>
</evidence>
<dbReference type="InterPro" id="IPR036390">
    <property type="entry name" value="WH_DNA-bd_sf"/>
</dbReference>
<dbReference type="GO" id="GO:0004077">
    <property type="term" value="F:biotin--[biotin carboxyl-carrier protein] ligase activity"/>
    <property type="evidence" value="ECO:0007669"/>
    <property type="project" value="UniProtKB-UniRule"/>
</dbReference>
<comment type="function">
    <text evidence="5">Acts both as a biotin--[acetyl-CoA-carboxylase] ligase and a repressor.</text>
</comment>
<evidence type="ECO:0000256" key="5">
    <source>
        <dbReference type="HAMAP-Rule" id="MF_00978"/>
    </source>
</evidence>
<dbReference type="Gene3D" id="2.30.30.100">
    <property type="match status" value="1"/>
</dbReference>
<dbReference type="SUPFAM" id="SSF55681">
    <property type="entry name" value="Class II aaRS and biotin synthetases"/>
    <property type="match status" value="1"/>
</dbReference>
<dbReference type="Pfam" id="PF02237">
    <property type="entry name" value="BPL_C"/>
    <property type="match status" value="1"/>
</dbReference>
<keyword evidence="5" id="KW-0805">Transcription regulation</keyword>
<dbReference type="NCBIfam" id="TIGR00121">
    <property type="entry name" value="birA_ligase"/>
    <property type="match status" value="1"/>
</dbReference>
<dbReference type="RefSeq" id="WP_037977164.1">
    <property type="nucleotide sequence ID" value="NZ_JMKI01000037.1"/>
</dbReference>
<dbReference type="GeneID" id="90984083"/>
<dbReference type="STRING" id="2754.EH55_07490"/>
<proteinExistence type="inferred from homology"/>
<dbReference type="EMBL" id="JMKI01000037">
    <property type="protein sequence ID" value="KEJ91806.1"/>
    <property type="molecule type" value="Genomic_DNA"/>
</dbReference>
<evidence type="ECO:0000256" key="2">
    <source>
        <dbReference type="ARBA" id="ARBA00022741"/>
    </source>
</evidence>
<dbReference type="CDD" id="cd16442">
    <property type="entry name" value="BPL"/>
    <property type="match status" value="1"/>
</dbReference>
<evidence type="ECO:0000256" key="3">
    <source>
        <dbReference type="ARBA" id="ARBA00022840"/>
    </source>
</evidence>
<dbReference type="InterPro" id="IPR036388">
    <property type="entry name" value="WH-like_DNA-bd_sf"/>
</dbReference>
<dbReference type="SUPFAM" id="SSF50037">
    <property type="entry name" value="C-terminal domain of transcriptional repressors"/>
    <property type="match status" value="1"/>
</dbReference>
<organism evidence="7 8">
    <name type="scientific">Synergistes jonesii</name>
    <dbReference type="NCBI Taxonomy" id="2754"/>
    <lineage>
        <taxon>Bacteria</taxon>
        <taxon>Thermotogati</taxon>
        <taxon>Synergistota</taxon>
        <taxon>Synergistia</taxon>
        <taxon>Synergistales</taxon>
        <taxon>Synergistaceae</taxon>
        <taxon>Synergistes</taxon>
    </lineage>
</organism>
<accession>A0A073IQN8</accession>
<dbReference type="InterPro" id="IPR004143">
    <property type="entry name" value="BPL_LPL_catalytic"/>
</dbReference>
<dbReference type="GO" id="GO:0003677">
    <property type="term" value="F:DNA binding"/>
    <property type="evidence" value="ECO:0007669"/>
    <property type="project" value="UniProtKB-UniRule"/>
</dbReference>